<evidence type="ECO:0008006" key="4">
    <source>
        <dbReference type="Google" id="ProtNLM"/>
    </source>
</evidence>
<gene>
    <name evidence="1 3" type="ORF">BDZ99DRAFT_497546</name>
</gene>
<dbReference type="GeneID" id="54464417"/>
<keyword evidence="2" id="KW-1185">Reference proteome</keyword>
<reference evidence="1 3" key="1">
    <citation type="journal article" date="2020" name="Stud. Mycol.">
        <title>101 Dothideomycetes genomes: a test case for predicting lifestyles and emergence of pathogens.</title>
        <authorList>
            <person name="Haridas S."/>
            <person name="Albert R."/>
            <person name="Binder M."/>
            <person name="Bloem J."/>
            <person name="Labutti K."/>
            <person name="Salamov A."/>
            <person name="Andreopoulos B."/>
            <person name="Baker S."/>
            <person name="Barry K."/>
            <person name="Bills G."/>
            <person name="Bluhm B."/>
            <person name="Cannon C."/>
            <person name="Castanera R."/>
            <person name="Culley D."/>
            <person name="Daum C."/>
            <person name="Ezra D."/>
            <person name="Gonzalez J."/>
            <person name="Henrissat B."/>
            <person name="Kuo A."/>
            <person name="Liang C."/>
            <person name="Lipzen A."/>
            <person name="Lutzoni F."/>
            <person name="Magnuson J."/>
            <person name="Mondo S."/>
            <person name="Nolan M."/>
            <person name="Ohm R."/>
            <person name="Pangilinan J."/>
            <person name="Park H.-J."/>
            <person name="Ramirez L."/>
            <person name="Alfaro M."/>
            <person name="Sun H."/>
            <person name="Tritt A."/>
            <person name="Yoshinaga Y."/>
            <person name="Zwiers L.-H."/>
            <person name="Turgeon B."/>
            <person name="Goodwin S."/>
            <person name="Spatafora J."/>
            <person name="Crous P."/>
            <person name="Grigoriev I."/>
        </authorList>
    </citation>
    <scope>NUCLEOTIDE SEQUENCE</scope>
    <source>
        <strain evidence="1 3">CBS 304.34</strain>
    </source>
</reference>
<evidence type="ECO:0000313" key="2">
    <source>
        <dbReference type="Proteomes" id="UP000504636"/>
    </source>
</evidence>
<dbReference type="SUPFAM" id="SSF52047">
    <property type="entry name" value="RNI-like"/>
    <property type="match status" value="1"/>
</dbReference>
<dbReference type="RefSeq" id="XP_033578897.1">
    <property type="nucleotide sequence ID" value="XM_033723524.1"/>
</dbReference>
<dbReference type="OrthoDB" id="10452016at2759"/>
<sequence>MQLQAPSGLMGLPNELKSSITSFLSDSDLAILCHLMFGSYIHLILDSSRNQATIAVLNSLTPKRLVEFRLSGFLDVNCFGELVIKQNCLEHLSFRHCWHYFSPTFAETPTFPSLKTLSLYNVHLTDAVPPEGENSIGLIVQNAPKLACLQYTCPRAQRRQNLLEGVLRYRNKGSIHSQLRLQSLMLHGQDLSLETLLVAIISGVDFSWIRTLYLRRCPFASKFLATVSRENNLLLKTFVFVQHVDDTLPHSTLPAFLRSFSGLEHMCIDLNENQPLPAIEDFENHAGTLVTLIVGHNRNFVSPAYSLPEIAHLCESLRQLQRLAVHCPVLEYPTNLNGDLIPQAGMTEFLKSVATLPSLKTLRITNLLNIGPKVRSFVDVPDFGLCLDQYVNTLESLATQCFRYLVQIQKTSKVD</sequence>
<dbReference type="AlphaFoldDB" id="A0A6A6YU69"/>
<dbReference type="EMBL" id="MU003698">
    <property type="protein sequence ID" value="KAF2811933.1"/>
    <property type="molecule type" value="Genomic_DNA"/>
</dbReference>
<reference evidence="3" key="3">
    <citation type="submission" date="2025-04" db="UniProtKB">
        <authorList>
            <consortium name="RefSeq"/>
        </authorList>
    </citation>
    <scope>IDENTIFICATION</scope>
    <source>
        <strain evidence="3">CBS 304.34</strain>
    </source>
</reference>
<dbReference type="Gene3D" id="3.80.10.10">
    <property type="entry name" value="Ribonuclease Inhibitor"/>
    <property type="match status" value="1"/>
</dbReference>
<protein>
    <recommendedName>
        <fullName evidence="4">F-box domain-containing protein</fullName>
    </recommendedName>
</protein>
<evidence type="ECO:0000313" key="3">
    <source>
        <dbReference type="RefSeq" id="XP_033578897.1"/>
    </source>
</evidence>
<evidence type="ECO:0000313" key="1">
    <source>
        <dbReference type="EMBL" id="KAF2811933.1"/>
    </source>
</evidence>
<reference evidence="3" key="2">
    <citation type="submission" date="2020-04" db="EMBL/GenBank/DDBJ databases">
        <authorList>
            <consortium name="NCBI Genome Project"/>
        </authorList>
    </citation>
    <scope>NUCLEOTIDE SEQUENCE</scope>
    <source>
        <strain evidence="3">CBS 304.34</strain>
    </source>
</reference>
<dbReference type="InterPro" id="IPR032675">
    <property type="entry name" value="LRR_dom_sf"/>
</dbReference>
<name>A0A6A6YU69_9PEZI</name>
<dbReference type="Proteomes" id="UP000504636">
    <property type="component" value="Unplaced"/>
</dbReference>
<accession>A0A6A6YU69</accession>
<organism evidence="1">
    <name type="scientific">Mytilinidion resinicola</name>
    <dbReference type="NCBI Taxonomy" id="574789"/>
    <lineage>
        <taxon>Eukaryota</taxon>
        <taxon>Fungi</taxon>
        <taxon>Dikarya</taxon>
        <taxon>Ascomycota</taxon>
        <taxon>Pezizomycotina</taxon>
        <taxon>Dothideomycetes</taxon>
        <taxon>Pleosporomycetidae</taxon>
        <taxon>Mytilinidiales</taxon>
        <taxon>Mytilinidiaceae</taxon>
        <taxon>Mytilinidion</taxon>
    </lineage>
</organism>
<proteinExistence type="predicted"/>